<sequence length="57" mass="6409">MSDIRKQIRAQIITYMAEAKANGLDPYKAARRAFPGTPDNVLILALCDLDSQEEEAW</sequence>
<proteinExistence type="predicted"/>
<protein>
    <submittedName>
        <fullName evidence="1">Uncharacterized protein</fullName>
    </submittedName>
</protein>
<evidence type="ECO:0000313" key="1">
    <source>
        <dbReference type="EMBL" id="NBJ24127.1"/>
    </source>
</evidence>
<evidence type="ECO:0000313" key="2">
    <source>
        <dbReference type="Proteomes" id="UP000818323"/>
    </source>
</evidence>
<accession>A0ABW9YUT9</accession>
<name>A0ABW9YUT9_9HYPH</name>
<comment type="caution">
    <text evidence="1">The sequence shown here is derived from an EMBL/GenBank/DDBJ whole genome shotgun (WGS) entry which is preliminary data.</text>
</comment>
<gene>
    <name evidence="1" type="ORF">GR303_07125</name>
</gene>
<keyword evidence="2" id="KW-1185">Reference proteome</keyword>
<organism evidence="1 2">
    <name type="scientific">Microvirga arsenatis</name>
    <dbReference type="NCBI Taxonomy" id="2692265"/>
    <lineage>
        <taxon>Bacteria</taxon>
        <taxon>Pseudomonadati</taxon>
        <taxon>Pseudomonadota</taxon>
        <taxon>Alphaproteobacteria</taxon>
        <taxon>Hyphomicrobiales</taxon>
        <taxon>Methylobacteriaceae</taxon>
        <taxon>Microvirga</taxon>
    </lineage>
</organism>
<reference evidence="1 2" key="1">
    <citation type="submission" date="2020-01" db="EMBL/GenBank/DDBJ databases">
        <title>Microvirga sp. nov., an arsenate reduction bacterium isolated from Tibet hotspring sediments.</title>
        <authorList>
            <person name="Yuan C.-G."/>
        </authorList>
    </citation>
    <scope>NUCLEOTIDE SEQUENCE [LARGE SCALE GENOMIC DNA]</scope>
    <source>
        <strain evidence="1 2">SYSU G3D203</strain>
    </source>
</reference>
<dbReference type="RefSeq" id="WP_161726013.1">
    <property type="nucleotide sequence ID" value="NZ_JAAAXI010000027.1"/>
</dbReference>
<dbReference type="EMBL" id="JAAAXJ010000003">
    <property type="protein sequence ID" value="NBJ24127.1"/>
    <property type="molecule type" value="Genomic_DNA"/>
</dbReference>
<dbReference type="Proteomes" id="UP000818323">
    <property type="component" value="Unassembled WGS sequence"/>
</dbReference>